<dbReference type="Proteomes" id="UP000249135">
    <property type="component" value="Unassembled WGS sequence"/>
</dbReference>
<reference evidence="2 3" key="1">
    <citation type="submission" date="2017-08" db="EMBL/GenBank/DDBJ databases">
        <title>Infants hospitalized years apart are colonized by the same room-sourced microbial strains.</title>
        <authorList>
            <person name="Brooks B."/>
            <person name="Olm M.R."/>
            <person name="Firek B.A."/>
            <person name="Baker R."/>
            <person name="Thomas B.C."/>
            <person name="Morowitz M.J."/>
            <person name="Banfield J.F."/>
        </authorList>
    </citation>
    <scope>NUCLEOTIDE SEQUENCE [LARGE SCALE GENOMIC DNA]</scope>
    <source>
        <strain evidence="2">S2_005_003_R2_41</strain>
    </source>
</reference>
<evidence type="ECO:0000256" key="1">
    <source>
        <dbReference type="SAM" id="MobiDB-lite"/>
    </source>
</evidence>
<evidence type="ECO:0000313" key="3">
    <source>
        <dbReference type="Proteomes" id="UP000249135"/>
    </source>
</evidence>
<dbReference type="AlphaFoldDB" id="A0A2W5Q8S7"/>
<sequence length="300" mass="31860">MHETPHRPLRHPGSRRSPAHEGPAVKLPGFSLGSKDVHVATRTGFADSPLIRLLERLRAAEGTRAAAAPAAPLPFVERLSHWLGWTDAISLSAVLNAPAPDVSTTAARTASGAADADARECAALRQALARSIRDDNVLSAAPGRAPRQLLPGETPAPPATDFAPYRQRYLTRQQAMEAGVDALCARLRGRLAARSPQAARLAAVEAVLSQVLDARERTLLATVPATLEAHFKRLRSAAAEAGAQAESRAEPAPPATAWLDGFCQDMQALLLAELDFRFQPVEALLEALRQPAPGATLTHA</sequence>
<proteinExistence type="predicted"/>
<name>A0A2W5Q8S7_VARPD</name>
<evidence type="ECO:0000313" key="2">
    <source>
        <dbReference type="EMBL" id="PZQ73852.1"/>
    </source>
</evidence>
<protein>
    <submittedName>
        <fullName evidence="2">DUF3348 domain-containing protein</fullName>
    </submittedName>
</protein>
<feature type="region of interest" description="Disordered" evidence="1">
    <location>
        <begin position="142"/>
        <end position="162"/>
    </location>
</feature>
<comment type="caution">
    <text evidence="2">The sequence shown here is derived from an EMBL/GenBank/DDBJ whole genome shotgun (WGS) entry which is preliminary data.</text>
</comment>
<organism evidence="2 3">
    <name type="scientific">Variovorax paradoxus</name>
    <dbReference type="NCBI Taxonomy" id="34073"/>
    <lineage>
        <taxon>Bacteria</taxon>
        <taxon>Pseudomonadati</taxon>
        <taxon>Pseudomonadota</taxon>
        <taxon>Betaproteobacteria</taxon>
        <taxon>Burkholderiales</taxon>
        <taxon>Comamonadaceae</taxon>
        <taxon>Variovorax</taxon>
    </lineage>
</organism>
<feature type="region of interest" description="Disordered" evidence="1">
    <location>
        <begin position="1"/>
        <end position="28"/>
    </location>
</feature>
<dbReference type="Pfam" id="PF11828">
    <property type="entry name" value="DUF3348"/>
    <property type="match status" value="1"/>
</dbReference>
<gene>
    <name evidence="2" type="ORF">DI563_13815</name>
</gene>
<accession>A0A2W5Q8S7</accession>
<dbReference type="EMBL" id="QFPP01000162">
    <property type="protein sequence ID" value="PZQ73852.1"/>
    <property type="molecule type" value="Genomic_DNA"/>
</dbReference>
<dbReference type="InterPro" id="IPR021783">
    <property type="entry name" value="DUF3348"/>
</dbReference>